<evidence type="ECO:0008006" key="5">
    <source>
        <dbReference type="Google" id="ProtNLM"/>
    </source>
</evidence>
<dbReference type="EMBL" id="LT906465">
    <property type="protein sequence ID" value="SNV48157.1"/>
    <property type="molecule type" value="Genomic_DNA"/>
</dbReference>
<dbReference type="AlphaFoldDB" id="A0A239XNE0"/>
<evidence type="ECO:0000313" key="3">
    <source>
        <dbReference type="EMBL" id="SNV48157.1"/>
    </source>
</evidence>
<dbReference type="InterPro" id="IPR045951">
    <property type="entry name" value="DUF6371"/>
</dbReference>
<sequence>METIINYRFKLDRSSKKYICPQCGKKELVKYKDAAGNYQGDEFGRCDRADKCGYLRYPDTVSESTSDYVAPVRKPQVYFPKEYLQKTRKNFDQNVFLQNMEKAGIPSEKIKKVEDYQVGTITKGKYAGGICFPYIDKHNRVHSVQVKVFNSENKTIDQNWLHSILYYHFKASGNIPQWLTDYHNNEKKTNCFFGEHLLEVYPSKEIIIAESPKNAILGSFILPEYLWMASGSLSTLSVNKLRKLKGRKILLIPDTSPESVAFDQWKLICDEAVEAGIKVQMCRFIEDMATENQKAAGYDIADYVMDLLKEDPKLFKAASKEISAPVPARKEYNSDNLKAFAGEILEECDSLPAEVLLNKIRDSKHFAGENPIDVVSQMRLKNIIDCTSFNTYFLFNSTPF</sequence>
<dbReference type="Pfam" id="PF21957">
    <property type="entry name" value="Zn_ribbon_16"/>
    <property type="match status" value="1"/>
</dbReference>
<feature type="domain" description="Zinc beta-ribbon finger putative" evidence="2">
    <location>
        <begin position="7"/>
        <end position="63"/>
    </location>
</feature>
<proteinExistence type="predicted"/>
<evidence type="ECO:0000313" key="4">
    <source>
        <dbReference type="Proteomes" id="UP000215196"/>
    </source>
</evidence>
<name>A0A239XNE0_9FLAO</name>
<protein>
    <recommendedName>
        <fullName evidence="5">Toprim domain-containing protein</fullName>
    </recommendedName>
</protein>
<dbReference type="RefSeq" id="WP_095072635.1">
    <property type="nucleotide sequence ID" value="NZ_LT906465.1"/>
</dbReference>
<evidence type="ECO:0000259" key="1">
    <source>
        <dbReference type="Pfam" id="PF19898"/>
    </source>
</evidence>
<accession>A0A239XNE0</accession>
<evidence type="ECO:0000259" key="2">
    <source>
        <dbReference type="Pfam" id="PF21957"/>
    </source>
</evidence>
<organism evidence="3 4">
    <name type="scientific">Chryseobacterium taklimakanense</name>
    <dbReference type="NCBI Taxonomy" id="536441"/>
    <lineage>
        <taxon>Bacteria</taxon>
        <taxon>Pseudomonadati</taxon>
        <taxon>Bacteroidota</taxon>
        <taxon>Flavobacteriia</taxon>
        <taxon>Flavobacteriales</taxon>
        <taxon>Weeksellaceae</taxon>
        <taxon>Chryseobacterium group</taxon>
        <taxon>Chryseobacterium</taxon>
    </lineage>
</organism>
<dbReference type="Pfam" id="PF19898">
    <property type="entry name" value="DUF6371"/>
    <property type="match status" value="1"/>
</dbReference>
<dbReference type="KEGG" id="ctak:4412677_01861"/>
<dbReference type="Proteomes" id="UP000215196">
    <property type="component" value="Chromosome 1"/>
</dbReference>
<dbReference type="InterPro" id="IPR047731">
    <property type="entry name" value="Zinc_ribbon_put"/>
</dbReference>
<gene>
    <name evidence="3" type="ORF">SAMEA4412677_01861</name>
</gene>
<reference evidence="3 4" key="1">
    <citation type="submission" date="2017-06" db="EMBL/GenBank/DDBJ databases">
        <authorList>
            <consortium name="Pathogen Informatics"/>
        </authorList>
    </citation>
    <scope>NUCLEOTIDE SEQUENCE [LARGE SCALE GENOMIC DNA]</scope>
    <source>
        <strain evidence="3 4">NCTC13490</strain>
    </source>
</reference>
<keyword evidence="4" id="KW-1185">Reference proteome</keyword>
<feature type="domain" description="DUF6371" evidence="1">
    <location>
        <begin position="94"/>
        <end position="254"/>
    </location>
</feature>